<proteinExistence type="predicted"/>
<accession>X0SV81</accession>
<dbReference type="PANTHER" id="PTHR11727">
    <property type="entry name" value="DIMETHYLADENOSINE TRANSFERASE"/>
    <property type="match status" value="1"/>
</dbReference>
<comment type="caution">
    <text evidence="6">The sequence shown here is derived from an EMBL/GenBank/DDBJ whole genome shotgun (WGS) entry which is preliminary data.</text>
</comment>
<evidence type="ECO:0000256" key="1">
    <source>
        <dbReference type="ARBA" id="ARBA00022603"/>
    </source>
</evidence>
<dbReference type="InterPro" id="IPR020598">
    <property type="entry name" value="rRNA_Ade_methylase_Trfase_N"/>
</dbReference>
<dbReference type="PANTHER" id="PTHR11727:SF7">
    <property type="entry name" value="DIMETHYLADENOSINE TRANSFERASE-RELATED"/>
    <property type="match status" value="1"/>
</dbReference>
<evidence type="ECO:0000256" key="3">
    <source>
        <dbReference type="ARBA" id="ARBA00022691"/>
    </source>
</evidence>
<keyword evidence="2" id="KW-0808">Transferase</keyword>
<keyword evidence="3" id="KW-0949">S-adenosyl-L-methionine</keyword>
<evidence type="ECO:0000256" key="2">
    <source>
        <dbReference type="ARBA" id="ARBA00022679"/>
    </source>
</evidence>
<dbReference type="Pfam" id="PF00398">
    <property type="entry name" value="RrnaAD"/>
    <property type="match status" value="1"/>
</dbReference>
<protein>
    <recommendedName>
        <fullName evidence="5">Ribosomal RNA adenine methylase transferase N-terminal domain-containing protein</fullName>
    </recommendedName>
</protein>
<sequence>VEILRETLRGFKNVEIIQKDILKIHDSRFMIHESYKMVSNLPYSIATEVIRKFIESTNPPKLMVVMVQKEVGKRICSKPPKMERLAVLIRALANVKILDTVKKSSFWPQPKVDSVILRITPLIYTDEKLIDADKDLFKKIVKAGFSHPRKQLAKNLSGELNFTRQKVKDWLFQNNIQASQRAQTLSLNDWLALAKTFK</sequence>
<feature type="non-terminal residue" evidence="6">
    <location>
        <position position="1"/>
    </location>
</feature>
<dbReference type="AlphaFoldDB" id="X0SV81"/>
<dbReference type="Gene3D" id="1.10.8.100">
    <property type="entry name" value="Ribosomal RNA adenine dimethylase-like, domain 2"/>
    <property type="match status" value="1"/>
</dbReference>
<keyword evidence="4" id="KW-0694">RNA-binding</keyword>
<dbReference type="GO" id="GO:0003723">
    <property type="term" value="F:RNA binding"/>
    <property type="evidence" value="ECO:0007669"/>
    <property type="project" value="UniProtKB-KW"/>
</dbReference>
<dbReference type="PROSITE" id="PS51689">
    <property type="entry name" value="SAM_RNA_A_N6_MT"/>
    <property type="match status" value="1"/>
</dbReference>
<organism evidence="6">
    <name type="scientific">marine sediment metagenome</name>
    <dbReference type="NCBI Taxonomy" id="412755"/>
    <lineage>
        <taxon>unclassified sequences</taxon>
        <taxon>metagenomes</taxon>
        <taxon>ecological metagenomes</taxon>
    </lineage>
</organism>
<dbReference type="Gene3D" id="3.40.50.150">
    <property type="entry name" value="Vaccinia Virus protein VP39"/>
    <property type="match status" value="1"/>
</dbReference>
<evidence type="ECO:0000256" key="4">
    <source>
        <dbReference type="ARBA" id="ARBA00022884"/>
    </source>
</evidence>
<dbReference type="EMBL" id="BARS01006312">
    <property type="protein sequence ID" value="GAF67715.1"/>
    <property type="molecule type" value="Genomic_DNA"/>
</dbReference>
<dbReference type="InterPro" id="IPR029063">
    <property type="entry name" value="SAM-dependent_MTases_sf"/>
</dbReference>
<name>X0SV81_9ZZZZ</name>
<dbReference type="SMART" id="SM00650">
    <property type="entry name" value="rADc"/>
    <property type="match status" value="1"/>
</dbReference>
<gene>
    <name evidence="6" type="ORF">S01H1_12314</name>
</gene>
<dbReference type="InterPro" id="IPR001737">
    <property type="entry name" value="KsgA/Erm"/>
</dbReference>
<reference evidence="6" key="1">
    <citation type="journal article" date="2014" name="Front. Microbiol.">
        <title>High frequency of phylogenetically diverse reductive dehalogenase-homologous genes in deep subseafloor sedimentary metagenomes.</title>
        <authorList>
            <person name="Kawai M."/>
            <person name="Futagami T."/>
            <person name="Toyoda A."/>
            <person name="Takaki Y."/>
            <person name="Nishi S."/>
            <person name="Hori S."/>
            <person name="Arai W."/>
            <person name="Tsubouchi T."/>
            <person name="Morono Y."/>
            <person name="Uchiyama I."/>
            <person name="Ito T."/>
            <person name="Fujiyama A."/>
            <person name="Inagaki F."/>
            <person name="Takami H."/>
        </authorList>
    </citation>
    <scope>NUCLEOTIDE SEQUENCE</scope>
    <source>
        <strain evidence="6">Expedition CK06-06</strain>
    </source>
</reference>
<dbReference type="InterPro" id="IPR023165">
    <property type="entry name" value="rRNA_Ade_diMease-like_C"/>
</dbReference>
<dbReference type="GO" id="GO:0000179">
    <property type="term" value="F:rRNA (adenine-N6,N6-)-dimethyltransferase activity"/>
    <property type="evidence" value="ECO:0007669"/>
    <property type="project" value="InterPro"/>
</dbReference>
<evidence type="ECO:0000313" key="6">
    <source>
        <dbReference type="EMBL" id="GAF67715.1"/>
    </source>
</evidence>
<evidence type="ECO:0000259" key="5">
    <source>
        <dbReference type="SMART" id="SM00650"/>
    </source>
</evidence>
<keyword evidence="1" id="KW-0489">Methyltransferase</keyword>
<dbReference type="SUPFAM" id="SSF53335">
    <property type="entry name" value="S-adenosyl-L-methionine-dependent methyltransferases"/>
    <property type="match status" value="1"/>
</dbReference>
<feature type="domain" description="Ribosomal RNA adenine methylase transferase N-terminal" evidence="5">
    <location>
        <begin position="1"/>
        <end position="123"/>
    </location>
</feature>